<dbReference type="InterPro" id="IPR051908">
    <property type="entry name" value="Ribosomal_N-acetyltransferase"/>
</dbReference>
<sequence length="230" mass="25262">MSVVNGFGQPVGAPVETALPAKRPERSTLTGRFCRVEPLVPAHADALYDAFAEDAEGRDWTYLPLSPPESREDFAAWMDEAAASPDPLFFTICDAAGPAGHASYLRITPDAGVIEVGYIHLAPRLQRTAAATEAMALMMQHAIETLGYRRYEWKCDALNAPSRRAAARLGFTYEGTFRQASVVKGRNRDTAWFSVLDSEWPSLKARFQAWLSPENFDAEGRQRTALAPAG</sequence>
<reference evidence="3" key="1">
    <citation type="journal article" date="2019" name="Int. J. Syst. Evol. Microbiol.">
        <title>The Global Catalogue of Microorganisms (GCM) 10K type strain sequencing project: providing services to taxonomists for standard genome sequencing and annotation.</title>
        <authorList>
            <consortium name="The Broad Institute Genomics Platform"/>
            <consortium name="The Broad Institute Genome Sequencing Center for Infectious Disease"/>
            <person name="Wu L."/>
            <person name="Ma J."/>
        </authorList>
    </citation>
    <scope>NUCLEOTIDE SEQUENCE [LARGE SCALE GENOMIC DNA]</scope>
    <source>
        <strain evidence="3">CCUG 62953</strain>
    </source>
</reference>
<evidence type="ECO:0000313" key="3">
    <source>
        <dbReference type="Proteomes" id="UP001597135"/>
    </source>
</evidence>
<dbReference type="RefSeq" id="WP_386801102.1">
    <property type="nucleotide sequence ID" value="NZ_JBHTMU010000001.1"/>
</dbReference>
<dbReference type="SUPFAM" id="SSF55729">
    <property type="entry name" value="Acyl-CoA N-acyltransferases (Nat)"/>
    <property type="match status" value="1"/>
</dbReference>
<name>A0ABW3ZD11_9RHOB</name>
<dbReference type="GO" id="GO:0016746">
    <property type="term" value="F:acyltransferase activity"/>
    <property type="evidence" value="ECO:0007669"/>
    <property type="project" value="UniProtKB-KW"/>
</dbReference>
<dbReference type="PANTHER" id="PTHR43441">
    <property type="entry name" value="RIBOSOMAL-PROTEIN-SERINE ACETYLTRANSFERASE"/>
    <property type="match status" value="1"/>
</dbReference>
<organism evidence="2 3">
    <name type="scientific">Litorisediminicola beolgyonensis</name>
    <dbReference type="NCBI Taxonomy" id="1173614"/>
    <lineage>
        <taxon>Bacteria</taxon>
        <taxon>Pseudomonadati</taxon>
        <taxon>Pseudomonadota</taxon>
        <taxon>Alphaproteobacteria</taxon>
        <taxon>Rhodobacterales</taxon>
        <taxon>Paracoccaceae</taxon>
        <taxon>Litorisediminicola</taxon>
    </lineage>
</organism>
<keyword evidence="2" id="KW-0012">Acyltransferase</keyword>
<evidence type="ECO:0000313" key="2">
    <source>
        <dbReference type="EMBL" id="MFD1341046.1"/>
    </source>
</evidence>
<dbReference type="Gene3D" id="3.40.630.30">
    <property type="match status" value="1"/>
</dbReference>
<proteinExistence type="predicted"/>
<accession>A0ABW3ZD11</accession>
<keyword evidence="3" id="KW-1185">Reference proteome</keyword>
<dbReference type="PANTHER" id="PTHR43441:SF2">
    <property type="entry name" value="FAMILY ACETYLTRANSFERASE, PUTATIVE (AFU_ORTHOLOGUE AFUA_7G00850)-RELATED"/>
    <property type="match status" value="1"/>
</dbReference>
<dbReference type="PROSITE" id="PS51186">
    <property type="entry name" value="GNAT"/>
    <property type="match status" value="1"/>
</dbReference>
<dbReference type="InterPro" id="IPR016181">
    <property type="entry name" value="Acyl_CoA_acyltransferase"/>
</dbReference>
<dbReference type="Proteomes" id="UP001597135">
    <property type="component" value="Unassembled WGS sequence"/>
</dbReference>
<dbReference type="EMBL" id="JBHTMU010000001">
    <property type="protein sequence ID" value="MFD1341046.1"/>
    <property type="molecule type" value="Genomic_DNA"/>
</dbReference>
<dbReference type="InterPro" id="IPR000182">
    <property type="entry name" value="GNAT_dom"/>
</dbReference>
<dbReference type="Pfam" id="PF13302">
    <property type="entry name" value="Acetyltransf_3"/>
    <property type="match status" value="1"/>
</dbReference>
<feature type="domain" description="N-acetyltransferase" evidence="1">
    <location>
        <begin position="34"/>
        <end position="189"/>
    </location>
</feature>
<comment type="caution">
    <text evidence="2">The sequence shown here is derived from an EMBL/GenBank/DDBJ whole genome shotgun (WGS) entry which is preliminary data.</text>
</comment>
<evidence type="ECO:0000259" key="1">
    <source>
        <dbReference type="PROSITE" id="PS51186"/>
    </source>
</evidence>
<dbReference type="EC" id="2.3.-.-" evidence="2"/>
<gene>
    <name evidence="2" type="ORF">ACFQ4E_01270</name>
</gene>
<keyword evidence="2" id="KW-0808">Transferase</keyword>
<protein>
    <submittedName>
        <fullName evidence="2">GNAT family N-acetyltransferase</fullName>
        <ecNumber evidence="2">2.3.-.-</ecNumber>
    </submittedName>
</protein>